<name>A0A8S5Q225_9CAUD</name>
<proteinExistence type="predicted"/>
<reference evidence="1" key="1">
    <citation type="journal article" date="2021" name="Proc. Natl. Acad. Sci. U.S.A.">
        <title>A Catalog of Tens of Thousands of Viruses from Human Metagenomes Reveals Hidden Associations with Chronic Diseases.</title>
        <authorList>
            <person name="Tisza M.J."/>
            <person name="Buck C.B."/>
        </authorList>
    </citation>
    <scope>NUCLEOTIDE SEQUENCE</scope>
    <source>
        <strain evidence="1">CtLqe90</strain>
    </source>
</reference>
<dbReference type="EMBL" id="BK015564">
    <property type="protein sequence ID" value="DAE13358.1"/>
    <property type="molecule type" value="Genomic_DNA"/>
</dbReference>
<sequence>MMDCLVLVLLLIFRVNQFHQQLHLRLLCLILDIVD</sequence>
<protein>
    <submittedName>
        <fullName evidence="1">Uncharacterized protein</fullName>
    </submittedName>
</protein>
<evidence type="ECO:0000313" key="1">
    <source>
        <dbReference type="EMBL" id="DAE13358.1"/>
    </source>
</evidence>
<organism evidence="1">
    <name type="scientific">Siphoviridae sp. ctLqe90</name>
    <dbReference type="NCBI Taxonomy" id="2825456"/>
    <lineage>
        <taxon>Viruses</taxon>
        <taxon>Duplodnaviria</taxon>
        <taxon>Heunggongvirae</taxon>
        <taxon>Uroviricota</taxon>
        <taxon>Caudoviricetes</taxon>
    </lineage>
</organism>
<accession>A0A8S5Q225</accession>